<proteinExistence type="predicted"/>
<evidence type="ECO:0000313" key="1">
    <source>
        <dbReference type="EMBL" id="KAF0482366.1"/>
    </source>
</evidence>
<organism evidence="1 2">
    <name type="scientific">Gigaspora margarita</name>
    <dbReference type="NCBI Taxonomy" id="4874"/>
    <lineage>
        <taxon>Eukaryota</taxon>
        <taxon>Fungi</taxon>
        <taxon>Fungi incertae sedis</taxon>
        <taxon>Mucoromycota</taxon>
        <taxon>Glomeromycotina</taxon>
        <taxon>Glomeromycetes</taxon>
        <taxon>Diversisporales</taxon>
        <taxon>Gigasporaceae</taxon>
        <taxon>Gigaspora</taxon>
    </lineage>
</organism>
<sequence>MGIIFFLINSNDNDSDGYYHVNNFLSYFDTDFDIDTWDNYDYNKLAYDGNLVAYNQSVPVNITKDPMAVTLEPP</sequence>
<comment type="caution">
    <text evidence="1">The sequence shown here is derived from an EMBL/GenBank/DDBJ whole genome shotgun (WGS) entry which is preliminary data.</text>
</comment>
<gene>
    <name evidence="1" type="ORF">F8M41_023432</name>
</gene>
<evidence type="ECO:0000313" key="2">
    <source>
        <dbReference type="Proteomes" id="UP000439903"/>
    </source>
</evidence>
<protein>
    <submittedName>
        <fullName evidence="1">Uncharacterized protein</fullName>
    </submittedName>
</protein>
<dbReference type="AlphaFoldDB" id="A0A8H4EH52"/>
<name>A0A8H4EH52_GIGMA</name>
<keyword evidence="2" id="KW-1185">Reference proteome</keyword>
<accession>A0A8H4EH52</accession>
<reference evidence="1 2" key="1">
    <citation type="journal article" date="2019" name="Environ. Microbiol.">
        <title>At the nexus of three kingdoms: the genome of the mycorrhizal fungus Gigaspora margarita provides insights into plant, endobacterial and fungal interactions.</title>
        <authorList>
            <person name="Venice F."/>
            <person name="Ghignone S."/>
            <person name="Salvioli di Fossalunga A."/>
            <person name="Amselem J."/>
            <person name="Novero M."/>
            <person name="Xianan X."/>
            <person name="Sedzielewska Toro K."/>
            <person name="Morin E."/>
            <person name="Lipzen A."/>
            <person name="Grigoriev I.V."/>
            <person name="Henrissat B."/>
            <person name="Martin F.M."/>
            <person name="Bonfante P."/>
        </authorList>
    </citation>
    <scope>NUCLEOTIDE SEQUENCE [LARGE SCALE GENOMIC DNA]</scope>
    <source>
        <strain evidence="1 2">BEG34</strain>
    </source>
</reference>
<dbReference type="Proteomes" id="UP000439903">
    <property type="component" value="Unassembled WGS sequence"/>
</dbReference>
<dbReference type="EMBL" id="WTPW01000761">
    <property type="protein sequence ID" value="KAF0482366.1"/>
    <property type="molecule type" value="Genomic_DNA"/>
</dbReference>